<dbReference type="AlphaFoldDB" id="F7GHD1"/>
<dbReference type="FunFam" id="3.30.160.60:FF:000249">
    <property type="entry name" value="Zinc finger protein 154"/>
    <property type="match status" value="2"/>
</dbReference>
<reference evidence="15" key="3">
    <citation type="submission" date="2025-08" db="UniProtKB">
        <authorList>
            <consortium name="Ensembl"/>
        </authorList>
    </citation>
    <scope>IDENTIFICATION</scope>
    <source>
        <strain evidence="15">17573</strain>
    </source>
</reference>
<reference evidence="16" key="1">
    <citation type="journal article" date="2007" name="Science">
        <title>Evolutionary and biomedical insights from the rhesus macaque genome.</title>
        <authorList>
            <person name="Gibbs R.A."/>
            <person name="Rogers J."/>
            <person name="Katze M.G."/>
            <person name="Bumgarner R."/>
            <person name="Weinstock G.M."/>
            <person name="Mardis E.R."/>
            <person name="Remington K.A."/>
            <person name="Strausberg R.L."/>
            <person name="Venter J.C."/>
            <person name="Wilson R.K."/>
            <person name="Batzer M.A."/>
            <person name="Bustamante C.D."/>
            <person name="Eichler E.E."/>
            <person name="Hahn M.W."/>
            <person name="Hardison R.C."/>
            <person name="Makova K.D."/>
            <person name="Miller W."/>
            <person name="Milosavljevic A."/>
            <person name="Palermo R.E."/>
            <person name="Siepel A."/>
            <person name="Sikela J.M."/>
            <person name="Attaway T."/>
            <person name="Bell S."/>
            <person name="Bernard K.E."/>
            <person name="Buhay C.J."/>
            <person name="Chandrabose M.N."/>
            <person name="Dao M."/>
            <person name="Davis C."/>
            <person name="Delehaunty K.D."/>
            <person name="Ding Y."/>
            <person name="Dinh H.H."/>
            <person name="Dugan-Rocha S."/>
            <person name="Fulton L.A."/>
            <person name="Gabisi R.A."/>
            <person name="Garner T.T."/>
            <person name="Godfrey J."/>
            <person name="Hawes A.C."/>
            <person name="Hernandez J."/>
            <person name="Hines S."/>
            <person name="Holder M."/>
            <person name="Hume J."/>
            <person name="Jhangiani S.N."/>
            <person name="Joshi V."/>
            <person name="Khan Z.M."/>
            <person name="Kirkness E.F."/>
            <person name="Cree A."/>
            <person name="Fowler R.G."/>
            <person name="Lee S."/>
            <person name="Lewis L.R."/>
            <person name="Li Z."/>
            <person name="Liu Y.-S."/>
            <person name="Moore S.M."/>
            <person name="Muzny D."/>
            <person name="Nazareth L.V."/>
            <person name="Ngo D.N."/>
            <person name="Okwuonu G.O."/>
            <person name="Pai G."/>
            <person name="Parker D."/>
            <person name="Paul H.A."/>
            <person name="Pfannkoch C."/>
            <person name="Pohl C.S."/>
            <person name="Rogers Y.-H.C."/>
            <person name="Ruiz S.J."/>
            <person name="Sabo A."/>
            <person name="Santibanez J."/>
            <person name="Schneider B.W."/>
            <person name="Smith S.M."/>
            <person name="Sodergren E."/>
            <person name="Svatek A.F."/>
            <person name="Utterback T.R."/>
            <person name="Vattathil S."/>
            <person name="Warren W."/>
            <person name="White C.S."/>
            <person name="Chinwalla A.T."/>
            <person name="Feng Y."/>
            <person name="Halpern A.L."/>
            <person name="Hillier L.W."/>
            <person name="Huang X."/>
            <person name="Minx P."/>
            <person name="Nelson J.O."/>
            <person name="Pepin K.H."/>
            <person name="Qin X."/>
            <person name="Sutton G.G."/>
            <person name="Venter E."/>
            <person name="Walenz B.P."/>
            <person name="Wallis J.W."/>
            <person name="Worley K.C."/>
            <person name="Yang S.-P."/>
            <person name="Jones S.M."/>
            <person name="Marra M.A."/>
            <person name="Rocchi M."/>
            <person name="Schein J.E."/>
            <person name="Baertsch R."/>
            <person name="Clarke L."/>
            <person name="Csuros M."/>
            <person name="Glasscock J."/>
            <person name="Harris R.A."/>
            <person name="Havlak P."/>
            <person name="Jackson A.R."/>
            <person name="Jiang H."/>
            <person name="Liu Y."/>
            <person name="Messina D.N."/>
            <person name="Shen Y."/>
            <person name="Song H.X.-Z."/>
            <person name="Wylie T."/>
            <person name="Zhang L."/>
            <person name="Birney E."/>
            <person name="Han K."/>
            <person name="Konkel M.K."/>
            <person name="Lee J."/>
            <person name="Smit A.F.A."/>
            <person name="Ullmer B."/>
            <person name="Wang H."/>
            <person name="Xing J."/>
            <person name="Burhans R."/>
            <person name="Cheng Z."/>
            <person name="Karro J.E."/>
            <person name="Ma J."/>
            <person name="Raney B."/>
            <person name="She X."/>
            <person name="Cox M.J."/>
            <person name="Demuth J.P."/>
            <person name="Dumas L.J."/>
            <person name="Han S.-G."/>
            <person name="Hopkins J."/>
            <person name="Karimpour-Fard A."/>
            <person name="Kim Y.H."/>
            <person name="Pollack J.R."/>
            <person name="Vinar T."/>
            <person name="Addo-Quaye C."/>
            <person name="Degenhardt J."/>
            <person name="Denby A."/>
            <person name="Hubisz M.J."/>
            <person name="Indap A."/>
            <person name="Kosiol C."/>
            <person name="Lahn B.T."/>
            <person name="Lawson H.A."/>
            <person name="Marklein A."/>
            <person name="Nielsen R."/>
            <person name="Vallender E.J."/>
            <person name="Clark A.G."/>
            <person name="Ferguson B."/>
            <person name="Hernandez R.D."/>
            <person name="Hirani K."/>
            <person name="Kehrer-Sawatzki H."/>
            <person name="Kolb J."/>
            <person name="Patil S."/>
            <person name="Pu L.-L."/>
            <person name="Ren Y."/>
            <person name="Smith D.G."/>
            <person name="Wheeler D.A."/>
            <person name="Schenck I."/>
            <person name="Ball E.V."/>
            <person name="Chen R."/>
            <person name="Cooper D.N."/>
            <person name="Giardine B."/>
            <person name="Hsu F."/>
            <person name="Kent W.J."/>
            <person name="Lesk A."/>
            <person name="Nelson D.L."/>
            <person name="O'brien W.E."/>
            <person name="Pruefer K."/>
            <person name="Stenson P.D."/>
            <person name="Wallace J.C."/>
            <person name="Ke H."/>
            <person name="Liu X.-M."/>
            <person name="Wang P."/>
            <person name="Xiang A.P."/>
            <person name="Yang F."/>
            <person name="Barber G.P."/>
            <person name="Haussler D."/>
            <person name="Karolchik D."/>
            <person name="Kern A.D."/>
            <person name="Kuhn R.M."/>
            <person name="Smith K.E."/>
            <person name="Zwieg A.S."/>
        </authorList>
    </citation>
    <scope>NUCLEOTIDE SEQUENCE [LARGE SCALE GENOMIC DNA]</scope>
    <source>
        <strain evidence="16">17573</strain>
    </source>
</reference>
<evidence type="ECO:0000256" key="1">
    <source>
        <dbReference type="ARBA" id="ARBA00003767"/>
    </source>
</evidence>
<keyword evidence="16" id="KW-1185">Reference proteome</keyword>
<evidence type="ECO:0000256" key="10">
    <source>
        <dbReference type="ARBA" id="ARBA00023163"/>
    </source>
</evidence>
<evidence type="ECO:0000256" key="7">
    <source>
        <dbReference type="ARBA" id="ARBA00022833"/>
    </source>
</evidence>
<dbReference type="InterPro" id="IPR013087">
    <property type="entry name" value="Znf_C2H2_type"/>
</dbReference>
<dbReference type="Pfam" id="PF00096">
    <property type="entry name" value="zf-C2H2"/>
    <property type="match status" value="10"/>
</dbReference>
<evidence type="ECO:0000256" key="6">
    <source>
        <dbReference type="ARBA" id="ARBA00022771"/>
    </source>
</evidence>
<evidence type="ECO:0000256" key="8">
    <source>
        <dbReference type="ARBA" id="ARBA00023015"/>
    </source>
</evidence>
<dbReference type="SUPFAM" id="SSF109640">
    <property type="entry name" value="KRAB domain (Kruppel-associated box)"/>
    <property type="match status" value="1"/>
</dbReference>
<protein>
    <submittedName>
        <fullName evidence="15">Zinc finger protein 211</fullName>
    </submittedName>
</protein>
<dbReference type="FunFam" id="3.30.160.60:FF:000127">
    <property type="entry name" value="Zinc finger protein 354C"/>
    <property type="match status" value="2"/>
</dbReference>
<dbReference type="GO" id="GO:0000981">
    <property type="term" value="F:DNA-binding transcription factor activity, RNA polymerase II-specific"/>
    <property type="evidence" value="ECO:0000318"/>
    <property type="project" value="GO_Central"/>
</dbReference>
<organism evidence="15 16">
    <name type="scientific">Macaca mulatta</name>
    <name type="common">Rhesus macaque</name>
    <dbReference type="NCBI Taxonomy" id="9544"/>
    <lineage>
        <taxon>Eukaryota</taxon>
        <taxon>Metazoa</taxon>
        <taxon>Chordata</taxon>
        <taxon>Craniata</taxon>
        <taxon>Vertebrata</taxon>
        <taxon>Euteleostomi</taxon>
        <taxon>Mammalia</taxon>
        <taxon>Eutheria</taxon>
        <taxon>Euarchontoglires</taxon>
        <taxon>Primates</taxon>
        <taxon>Haplorrhini</taxon>
        <taxon>Catarrhini</taxon>
        <taxon>Cercopithecidae</taxon>
        <taxon>Cercopithecinae</taxon>
        <taxon>Macaca</taxon>
    </lineage>
</organism>
<feature type="domain" description="C2H2-type" evidence="13">
    <location>
        <begin position="391"/>
        <end position="418"/>
    </location>
</feature>
<dbReference type="Gene3D" id="3.30.160.60">
    <property type="entry name" value="Classic Zinc Finger"/>
    <property type="match status" value="12"/>
</dbReference>
<dbReference type="SMART" id="SM00355">
    <property type="entry name" value="ZnF_C2H2"/>
    <property type="match status" value="12"/>
</dbReference>
<dbReference type="GeneTree" id="ENSGT00940000161684"/>
<dbReference type="VEuPathDB" id="HostDB:ENSMMUG00000005333"/>
<dbReference type="ExpressionAtlas" id="F7GHD1">
    <property type="expression patterns" value="baseline"/>
</dbReference>
<evidence type="ECO:0000256" key="12">
    <source>
        <dbReference type="PROSITE-ProRule" id="PRU00042"/>
    </source>
</evidence>
<dbReference type="FunFam" id="3.30.160.60:FF:000135">
    <property type="entry name" value="Zinc finger protein 358"/>
    <property type="match status" value="1"/>
</dbReference>
<evidence type="ECO:0000259" key="13">
    <source>
        <dbReference type="PROSITE" id="PS50157"/>
    </source>
</evidence>
<evidence type="ECO:0000259" key="14">
    <source>
        <dbReference type="PROSITE" id="PS50805"/>
    </source>
</evidence>
<dbReference type="Ensembl" id="ENSMMUT00000007503.4">
    <property type="protein sequence ID" value="ENSMMUP00000007049.4"/>
    <property type="gene ID" value="ENSMMUG00000005333.4"/>
</dbReference>
<dbReference type="InterPro" id="IPR036236">
    <property type="entry name" value="Znf_C2H2_sf"/>
</dbReference>
<feature type="domain" description="C2H2-type" evidence="13">
    <location>
        <begin position="447"/>
        <end position="474"/>
    </location>
</feature>
<dbReference type="FunFam" id="3.30.160.60:FF:002716">
    <property type="entry name" value="Zinc finger protein 212"/>
    <property type="match status" value="1"/>
</dbReference>
<dbReference type="InterPro" id="IPR001909">
    <property type="entry name" value="KRAB"/>
</dbReference>
<dbReference type="Pfam" id="PF01352">
    <property type="entry name" value="KRAB"/>
    <property type="match status" value="1"/>
</dbReference>
<dbReference type="Gene3D" id="6.10.140.140">
    <property type="match status" value="1"/>
</dbReference>
<feature type="domain" description="C2H2-type" evidence="13">
    <location>
        <begin position="475"/>
        <end position="502"/>
    </location>
</feature>
<keyword evidence="10" id="KW-0804">Transcription</keyword>
<dbReference type="PANTHER" id="PTHR23226:SF432">
    <property type="entry name" value="ZINC FINGER PROTEIN 418"/>
    <property type="match status" value="1"/>
</dbReference>
<keyword evidence="9" id="KW-0238">DNA-binding</keyword>
<dbReference type="GO" id="GO:0045892">
    <property type="term" value="P:negative regulation of DNA-templated transcription"/>
    <property type="evidence" value="ECO:0007669"/>
    <property type="project" value="UniProtKB-ARBA"/>
</dbReference>
<dbReference type="InParanoid" id="F7GHD1"/>
<evidence type="ECO:0000256" key="11">
    <source>
        <dbReference type="ARBA" id="ARBA00023242"/>
    </source>
</evidence>
<keyword evidence="11" id="KW-0539">Nucleus</keyword>
<feature type="domain" description="C2H2-type" evidence="13">
    <location>
        <begin position="419"/>
        <end position="446"/>
    </location>
</feature>
<feature type="domain" description="C2H2-type" evidence="13">
    <location>
        <begin position="615"/>
        <end position="642"/>
    </location>
</feature>
<dbReference type="OMA" id="PNNSNEC"/>
<dbReference type="Proteomes" id="UP000006718">
    <property type="component" value="Chromosome 19"/>
</dbReference>
<accession>F7GHD1</accession>
<keyword evidence="7" id="KW-0862">Zinc</keyword>
<dbReference type="Bgee" id="ENSMMUG00000005333">
    <property type="expression patterns" value="Expressed in ileum and 22 other cell types or tissues"/>
</dbReference>
<reference evidence="15" key="4">
    <citation type="submission" date="2025-09" db="UniProtKB">
        <authorList>
            <consortium name="Ensembl"/>
        </authorList>
    </citation>
    <scope>IDENTIFICATION</scope>
    <source>
        <strain evidence="15">17573</strain>
    </source>
</reference>
<dbReference type="SUPFAM" id="SSF57667">
    <property type="entry name" value="beta-beta-alpha zinc fingers"/>
    <property type="match status" value="7"/>
</dbReference>
<dbReference type="GO" id="GO:0005634">
    <property type="term" value="C:nucleus"/>
    <property type="evidence" value="ECO:0000318"/>
    <property type="project" value="GO_Central"/>
</dbReference>
<dbReference type="SMART" id="SM00349">
    <property type="entry name" value="KRAB"/>
    <property type="match status" value="1"/>
</dbReference>
<dbReference type="FunFam" id="3.30.160.60:FF:000098">
    <property type="entry name" value="Zinc finger protein 614"/>
    <property type="match status" value="3"/>
</dbReference>
<feature type="domain" description="C2H2-type" evidence="13">
    <location>
        <begin position="559"/>
        <end position="586"/>
    </location>
</feature>
<dbReference type="FunFam" id="3.30.160.60:FF:000490">
    <property type="entry name" value="Zinc finger protein 605"/>
    <property type="match status" value="1"/>
</dbReference>
<dbReference type="PROSITE" id="PS50157">
    <property type="entry name" value="ZINC_FINGER_C2H2_2"/>
    <property type="match status" value="12"/>
</dbReference>
<dbReference type="SMR" id="F7GHD1"/>
<proteinExistence type="inferred from homology"/>
<gene>
    <name evidence="15" type="primary">ZNF211</name>
</gene>
<feature type="domain" description="C2H2-type" evidence="13">
    <location>
        <begin position="363"/>
        <end position="390"/>
    </location>
</feature>
<feature type="domain" description="C2H2-type" evidence="13">
    <location>
        <begin position="587"/>
        <end position="614"/>
    </location>
</feature>
<comment type="subcellular location">
    <subcellularLocation>
        <location evidence="2">Nucleus</location>
    </subcellularLocation>
</comment>
<dbReference type="GO" id="GO:0006357">
    <property type="term" value="P:regulation of transcription by RNA polymerase II"/>
    <property type="evidence" value="ECO:0000318"/>
    <property type="project" value="GO_Central"/>
</dbReference>
<evidence type="ECO:0000256" key="9">
    <source>
        <dbReference type="ARBA" id="ARBA00023125"/>
    </source>
</evidence>
<evidence type="ECO:0000256" key="2">
    <source>
        <dbReference type="ARBA" id="ARBA00004123"/>
    </source>
</evidence>
<feature type="domain" description="KRAB" evidence="14">
    <location>
        <begin position="26"/>
        <end position="100"/>
    </location>
</feature>
<comment type="similarity">
    <text evidence="3">Belongs to the krueppel C2H2-type zinc-finger protein family.</text>
</comment>
<name>F7GHD1_MACMU</name>
<dbReference type="Pfam" id="PF13912">
    <property type="entry name" value="zf-C2H2_6"/>
    <property type="match status" value="1"/>
</dbReference>
<keyword evidence="5" id="KW-0677">Repeat</keyword>
<dbReference type="PANTHER" id="PTHR23226">
    <property type="entry name" value="ZINC FINGER AND SCAN DOMAIN-CONTAINING"/>
    <property type="match status" value="1"/>
</dbReference>
<evidence type="ECO:0000313" key="16">
    <source>
        <dbReference type="Proteomes" id="UP000006718"/>
    </source>
</evidence>
<keyword evidence="4" id="KW-0479">Metal-binding</keyword>
<dbReference type="PROSITE" id="PS50805">
    <property type="entry name" value="KRAB"/>
    <property type="match status" value="1"/>
</dbReference>
<dbReference type="GO" id="GO:0008270">
    <property type="term" value="F:zinc ion binding"/>
    <property type="evidence" value="ECO:0007669"/>
    <property type="project" value="UniProtKB-KW"/>
</dbReference>
<feature type="domain" description="C2H2-type" evidence="13">
    <location>
        <begin position="237"/>
        <end position="268"/>
    </location>
</feature>
<comment type="function">
    <text evidence="1">May be involved in transcriptional regulation.</text>
</comment>
<keyword evidence="8" id="KW-0805">Transcription regulation</keyword>
<feature type="domain" description="C2H2-type" evidence="13">
    <location>
        <begin position="643"/>
        <end position="670"/>
    </location>
</feature>
<reference evidence="15" key="2">
    <citation type="submission" date="2019-01" db="EMBL/GenBank/DDBJ databases">
        <authorList>
            <person name="Graves T."/>
            <person name="Eichler E.E."/>
            <person name="Wilson R.K."/>
        </authorList>
    </citation>
    <scope>NUCLEOTIDE SEQUENCE [LARGE SCALE GENOMIC DNA]</scope>
    <source>
        <strain evidence="15">17573</strain>
    </source>
</reference>
<dbReference type="PROSITE" id="PS00028">
    <property type="entry name" value="ZINC_FINGER_C2H2_1"/>
    <property type="match status" value="11"/>
</dbReference>
<dbReference type="FunFam" id="3.30.160.60:FF:000446">
    <property type="entry name" value="Zinc finger protein"/>
    <property type="match status" value="1"/>
</dbReference>
<feature type="domain" description="C2H2-type" evidence="13">
    <location>
        <begin position="531"/>
        <end position="558"/>
    </location>
</feature>
<keyword evidence="6 12" id="KW-0863">Zinc-finger</keyword>
<feature type="domain" description="C2H2-type" evidence="13">
    <location>
        <begin position="503"/>
        <end position="530"/>
    </location>
</feature>
<evidence type="ECO:0000256" key="5">
    <source>
        <dbReference type="ARBA" id="ARBA00022737"/>
    </source>
</evidence>
<evidence type="ECO:0000256" key="3">
    <source>
        <dbReference type="ARBA" id="ARBA00006991"/>
    </source>
</evidence>
<sequence>MATALRDPAPVPIATEVLFKLTQGSVTFEDVAVYFSWEEWDLLDEAQKHLYFDVMLENFALTSSLGKALILTLVPCTRLCVSPFPQEQLCPHIWTIGTASFPSSLGRCCGLSASLLPLSSQPKSTLGLTSSWSHVVAQLGLGEVSSVLHRMFMTPASARWDQRGPGLHEWHLGKGMSSGCWHGVEHEETPSEQRISVEGVPQFRTSKEGSSSQHAYSCEICGLVLRDILHLAEHQGTNCGQKLHTYGKQFYINANLQQHQRQHIKEAPFTSYVDTTSFTKSCTVHVSEKPFTCREIRKDFLANMRFLHQEATQTGEKPNNSNKCVVAFYSGKSHRNWGKYSKAFSHTDTLVQDQRILTREGLFECSKCGKACTRRCNLIQHQKVHSEERPYECNECGKFFTYYSSFIIHQRVHTGERPYVCPECGKSFSQIYSLNSHRKVHTGERPYECSECGKSFSQRSNLMQHRRVHTGERPYECSECGKSFSQNFSLIYHQRVHTGERPHECSECGKSFSRSSSLIHHRRLHTGERPYECSKCGKSFKQSSSFSSHRKVHTGERPYVCGECGKSFSHSSNLKNHQRVHTGERPVECSECSKSFSCKSNLIKHLRVHTGERPYECSECGKSFSQSSSLIQHRRVHTGKRPYQCSECGKSFGCKSVLIQHQRVHIGEKPQLY</sequence>
<evidence type="ECO:0000256" key="4">
    <source>
        <dbReference type="ARBA" id="ARBA00022723"/>
    </source>
</evidence>
<evidence type="ECO:0000313" key="15">
    <source>
        <dbReference type="Ensembl" id="ENSMMUP00000007049.4"/>
    </source>
</evidence>
<dbReference type="GO" id="GO:0000978">
    <property type="term" value="F:RNA polymerase II cis-regulatory region sequence-specific DNA binding"/>
    <property type="evidence" value="ECO:0000318"/>
    <property type="project" value="GO_Central"/>
</dbReference>
<dbReference type="CDD" id="cd07765">
    <property type="entry name" value="KRAB_A-box"/>
    <property type="match status" value="1"/>
</dbReference>
<dbReference type="InterPro" id="IPR036051">
    <property type="entry name" value="KRAB_dom_sf"/>
</dbReference>